<dbReference type="GO" id="GO:0006508">
    <property type="term" value="P:proteolysis"/>
    <property type="evidence" value="ECO:0007669"/>
    <property type="project" value="UniProtKB-KW"/>
</dbReference>
<keyword evidence="1" id="KW-0378">Hydrolase</keyword>
<organism evidence="6 7">
    <name type="scientific">Escallonia herrerae</name>
    <dbReference type="NCBI Taxonomy" id="1293975"/>
    <lineage>
        <taxon>Eukaryota</taxon>
        <taxon>Viridiplantae</taxon>
        <taxon>Streptophyta</taxon>
        <taxon>Embryophyta</taxon>
        <taxon>Tracheophyta</taxon>
        <taxon>Spermatophyta</taxon>
        <taxon>Magnoliopsida</taxon>
        <taxon>eudicotyledons</taxon>
        <taxon>Gunneridae</taxon>
        <taxon>Pentapetalae</taxon>
        <taxon>asterids</taxon>
        <taxon>campanulids</taxon>
        <taxon>Escalloniales</taxon>
        <taxon>Escalloniaceae</taxon>
        <taxon>Escallonia</taxon>
    </lineage>
</organism>
<dbReference type="AlphaFoldDB" id="A0AA88VEV0"/>
<dbReference type="EMBL" id="JAVXUP010002092">
    <property type="protein sequence ID" value="KAK3005718.1"/>
    <property type="molecule type" value="Genomic_DNA"/>
</dbReference>
<comment type="caution">
    <text evidence="6">The sequence shown here is derived from an EMBL/GenBank/DDBJ whole genome shotgun (WGS) entry which is preliminary data.</text>
</comment>
<dbReference type="PROSITE" id="PS50994">
    <property type="entry name" value="INTEGRASE"/>
    <property type="match status" value="1"/>
</dbReference>
<dbReference type="GO" id="GO:0015074">
    <property type="term" value="P:DNA integration"/>
    <property type="evidence" value="ECO:0007669"/>
    <property type="project" value="InterPro"/>
</dbReference>
<keyword evidence="1" id="KW-0645">Protease</keyword>
<dbReference type="InterPro" id="IPR036397">
    <property type="entry name" value="RNaseH_sf"/>
</dbReference>
<dbReference type="GO" id="GO:0008233">
    <property type="term" value="F:peptidase activity"/>
    <property type="evidence" value="ECO:0007669"/>
    <property type="project" value="UniProtKB-KW"/>
</dbReference>
<evidence type="ECO:0000256" key="1">
    <source>
        <dbReference type="ARBA" id="ARBA00022670"/>
    </source>
</evidence>
<dbReference type="InterPro" id="IPR039537">
    <property type="entry name" value="Retrotran_Ty1/copia-like"/>
</dbReference>
<dbReference type="Proteomes" id="UP001188597">
    <property type="component" value="Unassembled WGS sequence"/>
</dbReference>
<dbReference type="InterPro" id="IPR036875">
    <property type="entry name" value="Znf_CCHC_sf"/>
</dbReference>
<evidence type="ECO:0008006" key="8">
    <source>
        <dbReference type="Google" id="ProtNLM"/>
    </source>
</evidence>
<dbReference type="Gene3D" id="4.10.60.10">
    <property type="entry name" value="Zinc finger, CCHC-type"/>
    <property type="match status" value="1"/>
</dbReference>
<dbReference type="Pfam" id="PF00098">
    <property type="entry name" value="zf-CCHC"/>
    <property type="match status" value="1"/>
</dbReference>
<dbReference type="SMART" id="SM00343">
    <property type="entry name" value="ZnF_C2HC"/>
    <property type="match status" value="1"/>
</dbReference>
<dbReference type="InterPro" id="IPR057670">
    <property type="entry name" value="SH3_retrovirus"/>
</dbReference>
<keyword evidence="7" id="KW-1185">Reference proteome</keyword>
<name>A0AA88VEV0_9ASTE</name>
<accession>A0AA88VEV0</accession>
<dbReference type="PANTHER" id="PTHR42648:SF28">
    <property type="entry name" value="TRANSPOSON-ENCODED PROTEIN WITH RIBONUCLEASE H-LIKE AND RETROVIRUS ZINC FINGER-LIKE DOMAINS"/>
    <property type="match status" value="1"/>
</dbReference>
<dbReference type="Gene3D" id="3.30.420.10">
    <property type="entry name" value="Ribonuclease H-like superfamily/Ribonuclease H"/>
    <property type="match status" value="1"/>
</dbReference>
<proteinExistence type="predicted"/>
<dbReference type="InterPro" id="IPR054722">
    <property type="entry name" value="PolX-like_BBD"/>
</dbReference>
<dbReference type="InterPro" id="IPR001584">
    <property type="entry name" value="Integrase_cat-core"/>
</dbReference>
<reference evidence="6" key="1">
    <citation type="submission" date="2022-12" db="EMBL/GenBank/DDBJ databases">
        <title>Draft genome assemblies for two species of Escallonia (Escalloniales).</title>
        <authorList>
            <person name="Chanderbali A."/>
            <person name="Dervinis C."/>
            <person name="Anghel I."/>
            <person name="Soltis D."/>
            <person name="Soltis P."/>
            <person name="Zapata F."/>
        </authorList>
    </citation>
    <scope>NUCLEOTIDE SEQUENCE</scope>
    <source>
        <strain evidence="6">UCBG64.0493</strain>
        <tissue evidence="6">Leaf</tissue>
    </source>
</reference>
<protein>
    <recommendedName>
        <fullName evidence="8">Retrovirus-related Pol polyprotein from transposon TNT 1-94</fullName>
    </recommendedName>
</protein>
<keyword evidence="2" id="KW-0863">Zinc-finger</keyword>
<evidence type="ECO:0000259" key="5">
    <source>
        <dbReference type="PROSITE" id="PS50994"/>
    </source>
</evidence>
<feature type="region of interest" description="Disordered" evidence="3">
    <location>
        <begin position="209"/>
        <end position="235"/>
    </location>
</feature>
<evidence type="ECO:0000259" key="4">
    <source>
        <dbReference type="PROSITE" id="PS50158"/>
    </source>
</evidence>
<evidence type="ECO:0000313" key="7">
    <source>
        <dbReference type="Proteomes" id="UP001188597"/>
    </source>
</evidence>
<gene>
    <name evidence="6" type="ORF">RJ639_017306</name>
</gene>
<dbReference type="SUPFAM" id="SSF53098">
    <property type="entry name" value="Ribonuclease H-like"/>
    <property type="match status" value="1"/>
</dbReference>
<dbReference type="Pfam" id="PF25597">
    <property type="entry name" value="SH3_retrovirus"/>
    <property type="match status" value="1"/>
</dbReference>
<dbReference type="GO" id="GO:0003676">
    <property type="term" value="F:nucleic acid binding"/>
    <property type="evidence" value="ECO:0007669"/>
    <property type="project" value="InterPro"/>
</dbReference>
<dbReference type="Pfam" id="PF22936">
    <property type="entry name" value="Pol_BBD"/>
    <property type="match status" value="1"/>
</dbReference>
<keyword evidence="2" id="KW-0862">Zinc</keyword>
<evidence type="ECO:0000313" key="6">
    <source>
        <dbReference type="EMBL" id="KAK3005718.1"/>
    </source>
</evidence>
<dbReference type="PANTHER" id="PTHR42648">
    <property type="entry name" value="TRANSPOSASE, PUTATIVE-RELATED"/>
    <property type="match status" value="1"/>
</dbReference>
<feature type="region of interest" description="Disordered" evidence="3">
    <location>
        <begin position="169"/>
        <end position="195"/>
    </location>
</feature>
<dbReference type="InterPro" id="IPR012337">
    <property type="entry name" value="RNaseH-like_sf"/>
</dbReference>
<sequence length="744" mass="85298">MEWRVRRAASSRSFSRMSLRMRLWRLRRLPVRAETCSGIFGAFGLGLGFWGLGRGWDWGRTELRGGSRLRRRLRRRRSAAASSGVAKERRRRERNEGGARWWCLVVRVLRWVRKVGLERAILGGNGGWWRMQVEDYLYQKDLYLPLVGEKPEAMNASEWAILDRKALATNNKQNNRGRSPTRGRSRSRGKSKSKGKTIVCWNCNKKGHKKNDCTEPKKKKGAGGRQSDDEGANMVSSNERTYDDLCLSATVDDNSKVWYVDSGASIHCTPYRDCFCDYVHGDYGHVTVGNGYRCSIVGKGKVKIKLSNGGTLVLKDVRHIPELQKNLISVSGLDREGYFVAFGEKQWKVIKGSMVVARGMKNIQLDFCEGCVYGKQKRVSFRRDGKEKKIERLELVHTDVCGPTTVKSLGDDASRKTWIYAIKQKSDVYHTFKKWKALVENETGNKVKCLKSDNGGEYRNGGFQEYCSSNGIRLIRTVKRTPQENGLAERMNRTIMERARCMRIHADLPLQFWAAAVDTAVYLINRSPASALHGGIPEEEWLGKPVNYSFLKVFGCIAYAHIDKEERKKLDSKSQKCVFIGYGGDEYGYRLWDYEHNKIIRSRDVIFDESRLYKHRLQEHGIEKENMEYMELDEPEDGQVPRIENPAVLDETTDTEIRAGDQQQMPETLNLRRSSRSAIHLAKNSAFHSRTKHIQLRYHFIRSLLEDGQLNLEKIEGNKNPADMLTKVVDRQKLSLCSTLISLR</sequence>
<evidence type="ECO:0000256" key="3">
    <source>
        <dbReference type="SAM" id="MobiDB-lite"/>
    </source>
</evidence>
<feature type="domain" description="CCHC-type" evidence="4">
    <location>
        <begin position="200"/>
        <end position="215"/>
    </location>
</feature>
<feature type="domain" description="Integrase catalytic" evidence="5">
    <location>
        <begin position="383"/>
        <end position="545"/>
    </location>
</feature>
<dbReference type="InterPro" id="IPR001878">
    <property type="entry name" value="Znf_CCHC"/>
</dbReference>
<dbReference type="PROSITE" id="PS50158">
    <property type="entry name" value="ZF_CCHC"/>
    <property type="match status" value="1"/>
</dbReference>
<keyword evidence="2" id="KW-0479">Metal-binding</keyword>
<dbReference type="GO" id="GO:0008270">
    <property type="term" value="F:zinc ion binding"/>
    <property type="evidence" value="ECO:0007669"/>
    <property type="project" value="UniProtKB-KW"/>
</dbReference>
<evidence type="ECO:0000256" key="2">
    <source>
        <dbReference type="PROSITE-ProRule" id="PRU00047"/>
    </source>
</evidence>
<feature type="compositionally biased region" description="Basic residues" evidence="3">
    <location>
        <begin position="179"/>
        <end position="195"/>
    </location>
</feature>
<dbReference type="CDD" id="cd09272">
    <property type="entry name" value="RNase_HI_RT_Ty1"/>
    <property type="match status" value="1"/>
</dbReference>
<dbReference type="SUPFAM" id="SSF57756">
    <property type="entry name" value="Retrovirus zinc finger-like domains"/>
    <property type="match status" value="1"/>
</dbReference>